<dbReference type="SUPFAM" id="SSF51445">
    <property type="entry name" value="(Trans)glycosidases"/>
    <property type="match status" value="1"/>
</dbReference>
<organism evidence="11 12">
    <name type="scientific">Streblomastix strix</name>
    <dbReference type="NCBI Taxonomy" id="222440"/>
    <lineage>
        <taxon>Eukaryota</taxon>
        <taxon>Metamonada</taxon>
        <taxon>Preaxostyla</taxon>
        <taxon>Oxymonadida</taxon>
        <taxon>Streblomastigidae</taxon>
        <taxon>Streblomastix</taxon>
    </lineage>
</organism>
<evidence type="ECO:0000259" key="9">
    <source>
        <dbReference type="Pfam" id="PF01055"/>
    </source>
</evidence>
<evidence type="ECO:0000256" key="2">
    <source>
        <dbReference type="ARBA" id="ARBA00007806"/>
    </source>
</evidence>
<evidence type="ECO:0000256" key="4">
    <source>
        <dbReference type="ARBA" id="ARBA00022801"/>
    </source>
</evidence>
<proteinExistence type="inferred from homology"/>
<dbReference type="PANTHER" id="PTHR22762:SF54">
    <property type="entry name" value="BCDNA.GH04962"/>
    <property type="match status" value="1"/>
</dbReference>
<feature type="domain" description="Glycoside hydrolase family 31 TIM barrel" evidence="9">
    <location>
        <begin position="141"/>
        <end position="497"/>
    </location>
</feature>
<evidence type="ECO:0000256" key="3">
    <source>
        <dbReference type="ARBA" id="ARBA00022729"/>
    </source>
</evidence>
<feature type="non-terminal residue" evidence="11">
    <location>
        <position position="1"/>
    </location>
</feature>
<keyword evidence="4 7" id="KW-0378">Hydrolase</keyword>
<feature type="domain" description="Glycoside hydrolase family 31 N-terminal" evidence="10">
    <location>
        <begin position="9"/>
        <end position="60"/>
    </location>
</feature>
<feature type="compositionally biased region" description="Low complexity" evidence="8">
    <location>
        <begin position="833"/>
        <end position="851"/>
    </location>
</feature>
<comment type="similarity">
    <text evidence="2 7">Belongs to the glycosyl hydrolase 31 family.</text>
</comment>
<dbReference type="PANTHER" id="PTHR22762">
    <property type="entry name" value="ALPHA-GLUCOSIDASE"/>
    <property type="match status" value="1"/>
</dbReference>
<keyword evidence="5" id="KW-0325">Glycoprotein</keyword>
<dbReference type="GO" id="GO:0090599">
    <property type="term" value="F:alpha-glucosidase activity"/>
    <property type="evidence" value="ECO:0007669"/>
    <property type="project" value="TreeGrafter"/>
</dbReference>
<feature type="region of interest" description="Disordered" evidence="8">
    <location>
        <begin position="941"/>
        <end position="963"/>
    </location>
</feature>
<feature type="compositionally biased region" description="Low complexity" evidence="8">
    <location>
        <begin position="92"/>
        <end position="104"/>
    </location>
</feature>
<evidence type="ECO:0000313" key="12">
    <source>
        <dbReference type="Proteomes" id="UP000324800"/>
    </source>
</evidence>
<dbReference type="GO" id="GO:0005975">
    <property type="term" value="P:carbohydrate metabolic process"/>
    <property type="evidence" value="ECO:0007669"/>
    <property type="project" value="InterPro"/>
</dbReference>
<dbReference type="InterPro" id="IPR025887">
    <property type="entry name" value="Glyco_hydro_31_N_dom"/>
</dbReference>
<name>A0A5J4W159_9EUKA</name>
<feature type="compositionally biased region" description="Basic and acidic residues" evidence="8">
    <location>
        <begin position="81"/>
        <end position="91"/>
    </location>
</feature>
<dbReference type="CDD" id="cd14752">
    <property type="entry name" value="GH31_N"/>
    <property type="match status" value="1"/>
</dbReference>
<feature type="region of interest" description="Disordered" evidence="8">
    <location>
        <begin position="74"/>
        <end position="104"/>
    </location>
</feature>
<evidence type="ECO:0000256" key="6">
    <source>
        <dbReference type="ARBA" id="ARBA00023295"/>
    </source>
</evidence>
<dbReference type="EMBL" id="SNRW01004089">
    <property type="protein sequence ID" value="KAA6388173.1"/>
    <property type="molecule type" value="Genomic_DNA"/>
</dbReference>
<evidence type="ECO:0000256" key="5">
    <source>
        <dbReference type="ARBA" id="ARBA00023180"/>
    </source>
</evidence>
<feature type="compositionally biased region" description="Basic and acidic residues" evidence="8">
    <location>
        <begin position="727"/>
        <end position="744"/>
    </location>
</feature>
<evidence type="ECO:0000256" key="1">
    <source>
        <dbReference type="ARBA" id="ARBA00004881"/>
    </source>
</evidence>
<sequence length="1053" mass="121239">GPYKTAPEAIRLFNLDIFQYDTDSVFPLYGTIPLLMSQASSKNRKNVGIFWVNAADTYVDLWRQSRFDDFQIQDQISQNKKNKDPKNKKDNNSNNSTIQNNNNQSVHSHFISETGRLDFFILSGNTPLELIQNYAQLVGTTALPPLFSLGYHQCRWNYNDENDCNEVMDNLDADQIPYDVLWLDIEHTDGKRYFTWDRSKFPSPDLLQRRLGQEGRHLVTIVDPHVKSDSKYQVFKEAKEKGQIQQLSIAPQIETVSSCNIYSNSPKDSLLTNTRLSSQSSYFEGNCWPGNSVYPDFLSAAVRSWWASNFQKDKYPYISPIMHHWNDMNEPTVFSGREGTLPRDSVHLNGQEHSEVHNLFGGAFVMASVEAAHIRQPADRPFILTRSFFAGTHRYSAVWTGDNQAKWEHLRNVVPMLLSLNSAQYSFSGADIGGFFFHPSAELMLRWYQLALFTPFFRSHAHLESPRREPWVFEDPYRQLMGESIRLRYKILPLIYRAMFDAKIKAVPPLQSVWMQFDEDDGEERMAVDDEQDSDDSDEYKLIIEQEIEHDKKVKEIERQKEMQRLEEEQRKKEQQEKEKKEKEEQEKLKAQNPPGTENNTEISNDNEIDPLNIKSKINQRQKDRLGHHGLKAHLGDQDKIKEKEQKIQPVPQPIVTPKPAQIEYDENSNNNYNDYINEINTNNSILNQQAEDEDEVEDKLKEISAPIPFSFTDTPAIIPRILNAKKKNEESNKQKDSNKKTDKQNNQQKTTQSEVLSKEEKKQRLAQMFIVGGDVLVEPVVEKSIDEMNIFFPVIDYSELPPGLQEINYKERIQKEKLNESVKVASAVKENSSSSSSQSSSSSSSQSQQQTKNKPCGWCRTKIQLTHTPAYQRGGSIIPVWNRTVKSTHNSLENPLTLIVAPDSRNIATGTIFLDDGRTHAWEVIGQEELFEMAAQNPHIFDPPNYPPQSEKFSKDSPSYRPTPACPSIRHPTWESIVECSYVEIVIIRGQKSPPLNVFFRNDEPIKRNDSNTISDINLRWIYDDRTQTIAIIMPREAKTVSDWTVSLTLAV</sequence>
<comment type="pathway">
    <text evidence="1">Glycan metabolism.</text>
</comment>
<evidence type="ECO:0000256" key="8">
    <source>
        <dbReference type="SAM" id="MobiDB-lite"/>
    </source>
</evidence>
<keyword evidence="3" id="KW-0732">Signal</keyword>
<dbReference type="InterPro" id="IPR000322">
    <property type="entry name" value="Glyco_hydro_31_TIM"/>
</dbReference>
<accession>A0A5J4W159</accession>
<feature type="compositionally biased region" description="Low complexity" evidence="8">
    <location>
        <begin position="745"/>
        <end position="754"/>
    </location>
</feature>
<comment type="caution">
    <text evidence="11">The sequence shown here is derived from an EMBL/GenBank/DDBJ whole genome shotgun (WGS) entry which is preliminary data.</text>
</comment>
<evidence type="ECO:0000259" key="10">
    <source>
        <dbReference type="Pfam" id="PF13802"/>
    </source>
</evidence>
<feature type="compositionally biased region" description="Polar residues" evidence="8">
    <location>
        <begin position="594"/>
        <end position="606"/>
    </location>
</feature>
<protein>
    <submittedName>
        <fullName evidence="11">Alpha-glucosidase</fullName>
    </submittedName>
</protein>
<dbReference type="Proteomes" id="UP000324800">
    <property type="component" value="Unassembled WGS sequence"/>
</dbReference>
<reference evidence="11 12" key="1">
    <citation type="submission" date="2019-03" db="EMBL/GenBank/DDBJ databases">
        <title>Single cell metagenomics reveals metabolic interactions within the superorganism composed of flagellate Streblomastix strix and complex community of Bacteroidetes bacteria on its surface.</title>
        <authorList>
            <person name="Treitli S.C."/>
            <person name="Kolisko M."/>
            <person name="Husnik F."/>
            <person name="Keeling P."/>
            <person name="Hampl V."/>
        </authorList>
    </citation>
    <scope>NUCLEOTIDE SEQUENCE [LARGE SCALE GENOMIC DNA]</scope>
    <source>
        <strain evidence="11">ST1C</strain>
    </source>
</reference>
<dbReference type="OrthoDB" id="3237269at2759"/>
<evidence type="ECO:0000313" key="11">
    <source>
        <dbReference type="EMBL" id="KAA6388173.1"/>
    </source>
</evidence>
<dbReference type="InterPro" id="IPR013780">
    <property type="entry name" value="Glyco_hydro_b"/>
</dbReference>
<feature type="compositionally biased region" description="Basic and acidic residues" evidence="8">
    <location>
        <begin position="566"/>
        <end position="590"/>
    </location>
</feature>
<dbReference type="Gene3D" id="2.60.40.1180">
    <property type="entry name" value="Golgi alpha-mannosidase II"/>
    <property type="match status" value="1"/>
</dbReference>
<keyword evidence="6 7" id="KW-0326">Glycosidase</keyword>
<dbReference type="AlphaFoldDB" id="A0A5J4W159"/>
<feature type="region of interest" description="Disordered" evidence="8">
    <location>
        <begin position="830"/>
        <end position="856"/>
    </location>
</feature>
<dbReference type="Pfam" id="PF01055">
    <property type="entry name" value="Glyco_hydro_31_2nd"/>
    <property type="match status" value="1"/>
</dbReference>
<evidence type="ECO:0000256" key="7">
    <source>
        <dbReference type="RuleBase" id="RU361185"/>
    </source>
</evidence>
<dbReference type="InterPro" id="IPR017853">
    <property type="entry name" value="GH"/>
</dbReference>
<dbReference type="Gene3D" id="2.60.40.1760">
    <property type="entry name" value="glycosyl hydrolase (family 31)"/>
    <property type="match status" value="1"/>
</dbReference>
<feature type="region of interest" description="Disordered" evidence="8">
    <location>
        <begin position="644"/>
        <end position="668"/>
    </location>
</feature>
<dbReference type="Pfam" id="PF13802">
    <property type="entry name" value="Gal_mutarotas_2"/>
    <property type="match status" value="1"/>
</dbReference>
<dbReference type="Gene3D" id="3.20.20.80">
    <property type="entry name" value="Glycosidases"/>
    <property type="match status" value="2"/>
</dbReference>
<feature type="region of interest" description="Disordered" evidence="8">
    <location>
        <begin position="566"/>
        <end position="611"/>
    </location>
</feature>
<dbReference type="GO" id="GO:0006491">
    <property type="term" value="P:N-glycan processing"/>
    <property type="evidence" value="ECO:0007669"/>
    <property type="project" value="TreeGrafter"/>
</dbReference>
<feature type="region of interest" description="Disordered" evidence="8">
    <location>
        <begin position="724"/>
        <end position="760"/>
    </location>
</feature>
<gene>
    <name evidence="11" type="ORF">EZS28_016302</name>
</gene>